<dbReference type="EMBL" id="MH908922">
    <property type="protein sequence ID" value="AYM54410.1"/>
    <property type="molecule type" value="Genomic_DNA"/>
</dbReference>
<protein>
    <submittedName>
        <fullName evidence="6">Pyridoxal-5'-phosphate-dependent protein beta subunit</fullName>
    </submittedName>
</protein>
<dbReference type="Pfam" id="PF00291">
    <property type="entry name" value="PALP"/>
    <property type="match status" value="1"/>
</dbReference>
<dbReference type="AlphaFoldDB" id="A0A3S5GYG9"/>
<organism evidence="6">
    <name type="scientific">Phaselicystis flava</name>
    <dbReference type="NCBI Taxonomy" id="525924"/>
    <lineage>
        <taxon>Bacteria</taxon>
        <taxon>Pseudomonadati</taxon>
        <taxon>Myxococcota</taxon>
        <taxon>Polyangia</taxon>
        <taxon>Polyangiales</taxon>
        <taxon>Phaselicystidaceae</taxon>
        <taxon>Phaselicystis</taxon>
    </lineage>
</organism>
<evidence type="ECO:0000256" key="2">
    <source>
        <dbReference type="ARBA" id="ARBA00011738"/>
    </source>
</evidence>
<evidence type="ECO:0000256" key="3">
    <source>
        <dbReference type="ARBA" id="ARBA00022679"/>
    </source>
</evidence>
<name>A0A3S5GYG9_9BACT</name>
<keyword evidence="4" id="KW-0663">Pyridoxal phosphate</keyword>
<dbReference type="InterPro" id="IPR023927">
    <property type="entry name" value="SbnA"/>
</dbReference>
<evidence type="ECO:0000256" key="4">
    <source>
        <dbReference type="ARBA" id="ARBA00022898"/>
    </source>
</evidence>
<evidence type="ECO:0000259" key="5">
    <source>
        <dbReference type="Pfam" id="PF00291"/>
    </source>
</evidence>
<dbReference type="InterPro" id="IPR001926">
    <property type="entry name" value="TrpB-like_PALP"/>
</dbReference>
<accession>A0A3S5GYG9</accession>
<proteinExistence type="predicted"/>
<dbReference type="InterPro" id="IPR050214">
    <property type="entry name" value="Cys_Synth/Cystath_Beta-Synth"/>
</dbReference>
<dbReference type="InterPro" id="IPR036052">
    <property type="entry name" value="TrpB-like_PALP_sf"/>
</dbReference>
<dbReference type="PANTHER" id="PTHR10314">
    <property type="entry name" value="CYSTATHIONINE BETA-SYNTHASE"/>
    <property type="match status" value="1"/>
</dbReference>
<evidence type="ECO:0000313" key="6">
    <source>
        <dbReference type="EMBL" id="AYM54410.1"/>
    </source>
</evidence>
<reference evidence="6" key="1">
    <citation type="journal article" date="2018" name="J. Ind. Microbiol. Biotechnol.">
        <title>Genome mining reveals uncommon alkylpyrones as type III PKS products from myxobacteria.</title>
        <authorList>
            <person name="Hug J.J."/>
            <person name="Panter F."/>
            <person name="Krug D."/>
            <person name="Muller R."/>
        </authorList>
    </citation>
    <scope>NUCLEOTIDE SEQUENCE</scope>
    <source>
        <strain evidence="6">MSr9315</strain>
    </source>
</reference>
<dbReference type="SUPFAM" id="SSF53686">
    <property type="entry name" value="Tryptophan synthase beta subunit-like PLP-dependent enzymes"/>
    <property type="match status" value="1"/>
</dbReference>
<dbReference type="GO" id="GO:1901605">
    <property type="term" value="P:alpha-amino acid metabolic process"/>
    <property type="evidence" value="ECO:0007669"/>
    <property type="project" value="UniProtKB-ARBA"/>
</dbReference>
<dbReference type="CDD" id="cd01561">
    <property type="entry name" value="CBS_like"/>
    <property type="match status" value="1"/>
</dbReference>
<dbReference type="NCBIfam" id="TIGR03945">
    <property type="entry name" value="PLP_SbnA_fam"/>
    <property type="match status" value="1"/>
</dbReference>
<sequence>MQLQSELSRQISVIQSAMRETPITEIAEPDMNLFVKLEHCNMIGSSKDRSALWMLKSAVERGELDAETTIIESSSGNVALALASFCRLLGLPFVPVIDPNISSFNESALRAACEVVVKVEERDDTGGYLKTRLAKVKELCNSSRRAYWTNQYSNRDNMLGHFHLTAGEICRSFSQLDFVFVAVSTAGTIAGISRRLKERFPGVKVIAVDAEGSVAFGGKPKKRYLPGVGSSITPDLLSLALIDDVVIVPEIVTAEACRELFYKHGLFLGASSGTVYAAIKRYAPRMRGPRKPNVLFLSPDRGTAYVSTVYNDAWVSQYLAVS</sequence>
<evidence type="ECO:0000256" key="1">
    <source>
        <dbReference type="ARBA" id="ARBA00001933"/>
    </source>
</evidence>
<dbReference type="Gene3D" id="3.40.50.1100">
    <property type="match status" value="2"/>
</dbReference>
<keyword evidence="3" id="KW-0808">Transferase</keyword>
<comment type="cofactor">
    <cofactor evidence="1">
        <name>pyridoxal 5'-phosphate</name>
        <dbReference type="ChEBI" id="CHEBI:597326"/>
    </cofactor>
</comment>
<dbReference type="GO" id="GO:0016740">
    <property type="term" value="F:transferase activity"/>
    <property type="evidence" value="ECO:0007669"/>
    <property type="project" value="UniProtKB-KW"/>
</dbReference>
<comment type="subunit">
    <text evidence="2">Homodimer.</text>
</comment>
<feature type="domain" description="Tryptophan synthase beta chain-like PALP" evidence="5">
    <location>
        <begin position="16"/>
        <end position="289"/>
    </location>
</feature>